<dbReference type="GO" id="GO:0051205">
    <property type="term" value="P:protein insertion into membrane"/>
    <property type="evidence" value="ECO:0007669"/>
    <property type="project" value="UniProtKB-UniRule"/>
</dbReference>
<name>A0A1I7HTK3_9BURK</name>
<dbReference type="InterPro" id="IPR023707">
    <property type="entry name" value="OM_assembly_BamA"/>
</dbReference>
<keyword evidence="3 8" id="KW-0812">Transmembrane</keyword>
<feature type="domain" description="POTRA" evidence="10">
    <location>
        <begin position="32"/>
        <end position="99"/>
    </location>
</feature>
<reference evidence="11 12" key="1">
    <citation type="submission" date="2016-10" db="EMBL/GenBank/DDBJ databases">
        <authorList>
            <person name="de Groot N.N."/>
        </authorList>
    </citation>
    <scope>NUCLEOTIDE SEQUENCE [LARGE SCALE GENOMIC DNA]</scope>
    <source>
        <strain evidence="11 12">R-24608</strain>
    </source>
</reference>
<dbReference type="PANTHER" id="PTHR12815:SF23">
    <property type="entry name" value="OUTER MEMBRANE PROTEIN ASSEMBLY FACTOR BAMA"/>
    <property type="match status" value="1"/>
</dbReference>
<evidence type="ECO:0000256" key="9">
    <source>
        <dbReference type="NCBIfam" id="TIGR03303"/>
    </source>
</evidence>
<dbReference type="Proteomes" id="UP000183656">
    <property type="component" value="Unassembled WGS sequence"/>
</dbReference>
<feature type="chain" id="PRO_5010389829" description="Outer membrane protein assembly factor BamA" evidence="8">
    <location>
        <begin position="29"/>
        <end position="765"/>
    </location>
</feature>
<dbReference type="InterPro" id="IPR000184">
    <property type="entry name" value="Bac_surfAg_D15"/>
</dbReference>
<organism evidence="11 12">
    <name type="scientific">Paenacidovorax caeni</name>
    <dbReference type="NCBI Taxonomy" id="343013"/>
    <lineage>
        <taxon>Bacteria</taxon>
        <taxon>Pseudomonadati</taxon>
        <taxon>Pseudomonadota</taxon>
        <taxon>Betaproteobacteria</taxon>
        <taxon>Burkholderiales</taxon>
        <taxon>Comamonadaceae</taxon>
        <taxon>Paenacidovorax</taxon>
    </lineage>
</organism>
<feature type="domain" description="POTRA" evidence="10">
    <location>
        <begin position="274"/>
        <end position="350"/>
    </location>
</feature>
<gene>
    <name evidence="8" type="primary">bamA</name>
    <name evidence="11" type="ORF">SAMN04489707_101260</name>
</gene>
<feature type="signal peptide" evidence="8">
    <location>
        <begin position="1"/>
        <end position="28"/>
    </location>
</feature>
<evidence type="ECO:0000313" key="12">
    <source>
        <dbReference type="Proteomes" id="UP000183656"/>
    </source>
</evidence>
<comment type="similarity">
    <text evidence="8">Belongs to the BamA family.</text>
</comment>
<evidence type="ECO:0000256" key="6">
    <source>
        <dbReference type="ARBA" id="ARBA00023136"/>
    </source>
</evidence>
<dbReference type="Gene3D" id="2.40.160.50">
    <property type="entry name" value="membrane protein fhac: a member of the omp85/tpsb transporter family"/>
    <property type="match status" value="1"/>
</dbReference>
<dbReference type="NCBIfam" id="TIGR03303">
    <property type="entry name" value="OM_YaeT"/>
    <property type="match status" value="1"/>
</dbReference>
<keyword evidence="2 8" id="KW-1134">Transmembrane beta strand</keyword>
<dbReference type="GO" id="GO:0043165">
    <property type="term" value="P:Gram-negative-bacterium-type cell outer membrane assembly"/>
    <property type="evidence" value="ECO:0007669"/>
    <property type="project" value="UniProtKB-UniRule"/>
</dbReference>
<dbReference type="OrthoDB" id="9803054at2"/>
<dbReference type="STRING" id="343013.SAMN04489707_101260"/>
<accession>A0A1I7HTK3</accession>
<evidence type="ECO:0000256" key="3">
    <source>
        <dbReference type="ARBA" id="ARBA00022692"/>
    </source>
</evidence>
<dbReference type="RefSeq" id="WP_054255344.1">
    <property type="nucleotide sequence ID" value="NZ_CYIG01000006.1"/>
</dbReference>
<evidence type="ECO:0000259" key="10">
    <source>
        <dbReference type="PROSITE" id="PS51779"/>
    </source>
</evidence>
<dbReference type="HAMAP" id="MF_01430">
    <property type="entry name" value="OM_assembly_BamA"/>
    <property type="match status" value="1"/>
</dbReference>
<keyword evidence="7 8" id="KW-0998">Cell outer membrane</keyword>
<dbReference type="FunFam" id="3.10.20.310:FF:000003">
    <property type="entry name" value="Outer membrane protein assembly factor BamA"/>
    <property type="match status" value="1"/>
</dbReference>
<keyword evidence="12" id="KW-1185">Reference proteome</keyword>
<comment type="subunit">
    <text evidence="8">Part of the Bam complex.</text>
</comment>
<comment type="function">
    <text evidence="8">Part of the outer membrane protein assembly complex, which is involved in assembly and insertion of beta-barrel proteins into the outer membrane.</text>
</comment>
<dbReference type="PROSITE" id="PS51779">
    <property type="entry name" value="POTRA"/>
    <property type="match status" value="5"/>
</dbReference>
<dbReference type="InterPro" id="IPR034746">
    <property type="entry name" value="POTRA"/>
</dbReference>
<evidence type="ECO:0000256" key="4">
    <source>
        <dbReference type="ARBA" id="ARBA00022729"/>
    </source>
</evidence>
<dbReference type="PIRSF" id="PIRSF006076">
    <property type="entry name" value="OM_assembly_OMP85"/>
    <property type="match status" value="1"/>
</dbReference>
<dbReference type="InterPro" id="IPR039910">
    <property type="entry name" value="D15-like"/>
</dbReference>
<evidence type="ECO:0000256" key="8">
    <source>
        <dbReference type="HAMAP-Rule" id="MF_01430"/>
    </source>
</evidence>
<dbReference type="InterPro" id="IPR010827">
    <property type="entry name" value="BamA/TamA_POTRA"/>
</dbReference>
<evidence type="ECO:0000256" key="2">
    <source>
        <dbReference type="ARBA" id="ARBA00022452"/>
    </source>
</evidence>
<evidence type="ECO:0000256" key="5">
    <source>
        <dbReference type="ARBA" id="ARBA00022737"/>
    </source>
</evidence>
<feature type="domain" description="POTRA" evidence="10">
    <location>
        <begin position="355"/>
        <end position="429"/>
    </location>
</feature>
<dbReference type="PANTHER" id="PTHR12815">
    <property type="entry name" value="SORTING AND ASSEMBLY MACHINERY SAMM50 PROTEIN FAMILY MEMBER"/>
    <property type="match status" value="1"/>
</dbReference>
<dbReference type="Pfam" id="PF07244">
    <property type="entry name" value="POTRA"/>
    <property type="match status" value="5"/>
</dbReference>
<keyword evidence="5 8" id="KW-0677">Repeat</keyword>
<keyword evidence="6 8" id="KW-0472">Membrane</keyword>
<evidence type="ECO:0000256" key="1">
    <source>
        <dbReference type="ARBA" id="ARBA00004370"/>
    </source>
</evidence>
<sequence precursor="true">MTKHINRWGVRTASAIAAMVFASQAAWALAPFKVQDIRVEGLQRVEPGTIFASLPLRVGDEYSDEKGSAAIRALFALGLFKDVRLEANGNVLVVVVEERPTIANVEFAGTKEFDKDALQKAMRDVGLAEGRPFDKALADRAEQELKRQYINKSLYGAEVVTTVTPVERNRVNLTFTVSEGEPARIKEIHITGNKAFSESTLKGLFDLDTGGWLSWYTKSDRYARAKLNADLETLRSYYLQRGYLEFRIDSTQVAISPDKQDIAITINVTEGERFVVSGVKLEGNFLDRDDEFKSLVSIQPGEPYNADKVTETTKAFTEHFGNFGFAFARVEAVPEIDRETNRVAIVLRAEPSRRAYVRRIQVSGNNRTRDEVIRREFRQYEASWYDGDKIKLSRDRVDRLGYFTEVNVETQDVPGSPDQVDLVINVAEKPTGSLQLGAGFSSAEKIALSFSIKQDNVFGSGNYLGVDVNTSKYRRTLVFSTTDPYFTQSGISRTFDLYYRTDKPYQDQGGNYEIVTTGTSVRFGVPFSEVDTVFFGGGLEHTRIKAGTNIPAAYLAYADAYGYSSNGVPLTIGWSRDDRDSALAPNSGRYQRLNSEWSVAGDARYVRANYQYQQYVPLNKKFTLAFNGELGLGKGIGGRPFPVFKNFYSGGLGSVRGFDQGTLGPRDITGASLGGPKKVTLNAELVAPFPGAGNDRTLRVFGFVDAGNVFGDNEKISFGEMRASAGLGLSWISPLGPLRIAYAQPVRKQAGDKIQKLQFQIGTSF</sequence>
<keyword evidence="4 8" id="KW-0732">Signal</keyword>
<feature type="domain" description="POTRA" evidence="10">
    <location>
        <begin position="183"/>
        <end position="271"/>
    </location>
</feature>
<comment type="subcellular location">
    <subcellularLocation>
        <location evidence="8">Cell outer membrane</location>
    </subcellularLocation>
    <subcellularLocation>
        <location evidence="1">Membrane</location>
    </subcellularLocation>
</comment>
<protein>
    <recommendedName>
        <fullName evidence="8 9">Outer membrane protein assembly factor BamA</fullName>
    </recommendedName>
</protein>
<dbReference type="AlphaFoldDB" id="A0A1I7HTK3"/>
<evidence type="ECO:0000313" key="11">
    <source>
        <dbReference type="EMBL" id="SFU64027.1"/>
    </source>
</evidence>
<dbReference type="FunFam" id="3.10.20.310:FF:000002">
    <property type="entry name" value="Outer membrane protein assembly factor BamA"/>
    <property type="match status" value="1"/>
</dbReference>
<proteinExistence type="inferred from homology"/>
<dbReference type="GO" id="GO:1990063">
    <property type="term" value="C:Bam protein complex"/>
    <property type="evidence" value="ECO:0007669"/>
    <property type="project" value="TreeGrafter"/>
</dbReference>
<dbReference type="Pfam" id="PF01103">
    <property type="entry name" value="Omp85"/>
    <property type="match status" value="1"/>
</dbReference>
<evidence type="ECO:0000256" key="7">
    <source>
        <dbReference type="ARBA" id="ARBA00023237"/>
    </source>
</evidence>
<dbReference type="Gene3D" id="3.10.20.310">
    <property type="entry name" value="membrane protein fhac"/>
    <property type="match status" value="5"/>
</dbReference>
<dbReference type="EMBL" id="FPBX01000012">
    <property type="protein sequence ID" value="SFU64027.1"/>
    <property type="molecule type" value="Genomic_DNA"/>
</dbReference>
<feature type="domain" description="POTRA" evidence="10">
    <location>
        <begin position="100"/>
        <end position="180"/>
    </location>
</feature>